<gene>
    <name evidence="1" type="ORF">METZ01_LOCUS413427</name>
</gene>
<evidence type="ECO:0000313" key="1">
    <source>
        <dbReference type="EMBL" id="SVD60573.1"/>
    </source>
</evidence>
<protein>
    <submittedName>
        <fullName evidence="1">Uncharacterized protein</fullName>
    </submittedName>
</protein>
<dbReference type="EMBL" id="UINC01161406">
    <property type="protein sequence ID" value="SVD60573.1"/>
    <property type="molecule type" value="Genomic_DNA"/>
</dbReference>
<feature type="non-terminal residue" evidence="1">
    <location>
        <position position="1"/>
    </location>
</feature>
<name>A0A382WP85_9ZZZZ</name>
<reference evidence="1" key="1">
    <citation type="submission" date="2018-05" db="EMBL/GenBank/DDBJ databases">
        <authorList>
            <person name="Lanie J.A."/>
            <person name="Ng W.-L."/>
            <person name="Kazmierczak K.M."/>
            <person name="Andrzejewski T.M."/>
            <person name="Davidsen T.M."/>
            <person name="Wayne K.J."/>
            <person name="Tettelin H."/>
            <person name="Glass J.I."/>
            <person name="Rusch D."/>
            <person name="Podicherti R."/>
            <person name="Tsui H.-C.T."/>
            <person name="Winkler M.E."/>
        </authorList>
    </citation>
    <scope>NUCLEOTIDE SEQUENCE</scope>
</reference>
<organism evidence="1">
    <name type="scientific">marine metagenome</name>
    <dbReference type="NCBI Taxonomy" id="408172"/>
    <lineage>
        <taxon>unclassified sequences</taxon>
        <taxon>metagenomes</taxon>
        <taxon>ecological metagenomes</taxon>
    </lineage>
</organism>
<accession>A0A382WP85</accession>
<dbReference type="AlphaFoldDB" id="A0A382WP85"/>
<proteinExistence type="predicted"/>
<sequence>EIGTERSLLDEIENLMAEIRNTISEPAPQNGHVVEEKELSLHPGIKWGKEIYDKSNCEYDNLSVAAGKTIKLIQQYQIHSCPDFYEYKKTKNIHFRAKEARNDEAYPINKILKIPMNARGDLGDLVNHGLTNDEVQRLINYMSKNPFPENDRYYILESPIYAANPHGPSGAKTLYF</sequence>